<dbReference type="InterPro" id="IPR051400">
    <property type="entry name" value="HAD-like_hydrolase"/>
</dbReference>
<organism evidence="3 4">
    <name type="scientific">Rhizobium straminoryzae</name>
    <dbReference type="NCBI Taxonomy" id="1387186"/>
    <lineage>
        <taxon>Bacteria</taxon>
        <taxon>Pseudomonadati</taxon>
        <taxon>Pseudomonadota</taxon>
        <taxon>Alphaproteobacteria</taxon>
        <taxon>Hyphomicrobiales</taxon>
        <taxon>Rhizobiaceae</taxon>
        <taxon>Rhizobium/Agrobacterium group</taxon>
        <taxon>Rhizobium</taxon>
    </lineage>
</organism>
<evidence type="ECO:0000256" key="2">
    <source>
        <dbReference type="ARBA" id="ARBA00022842"/>
    </source>
</evidence>
<comment type="caution">
    <text evidence="3">The sequence shown here is derived from an EMBL/GenBank/DDBJ whole genome shotgun (WGS) entry which is preliminary data.</text>
</comment>
<dbReference type="Gene3D" id="3.40.50.1000">
    <property type="entry name" value="HAD superfamily/HAD-like"/>
    <property type="match status" value="1"/>
</dbReference>
<evidence type="ECO:0000313" key="4">
    <source>
        <dbReference type="Proteomes" id="UP000316801"/>
    </source>
</evidence>
<proteinExistence type="predicted"/>
<dbReference type="PANTHER" id="PTHR46470">
    <property type="entry name" value="N-ACYLNEURAMINATE-9-PHOSPHATASE"/>
    <property type="match status" value="1"/>
</dbReference>
<gene>
    <name evidence="3" type="ORF">FNA46_05850</name>
</gene>
<evidence type="ECO:0000256" key="1">
    <source>
        <dbReference type="ARBA" id="ARBA00022801"/>
    </source>
</evidence>
<keyword evidence="2" id="KW-0460">Magnesium</keyword>
<keyword evidence="4" id="KW-1185">Reference proteome</keyword>
<name>A0A549TEU6_9HYPH</name>
<accession>A0A549TEU6</accession>
<dbReference type="EMBL" id="VJMG01000011">
    <property type="protein sequence ID" value="TRL40822.1"/>
    <property type="molecule type" value="Genomic_DNA"/>
</dbReference>
<dbReference type="GO" id="GO:0016787">
    <property type="term" value="F:hydrolase activity"/>
    <property type="evidence" value="ECO:0007669"/>
    <property type="project" value="UniProtKB-KW"/>
</dbReference>
<dbReference type="Pfam" id="PF00702">
    <property type="entry name" value="Hydrolase"/>
    <property type="match status" value="1"/>
</dbReference>
<protein>
    <submittedName>
        <fullName evidence="3">HAD family hydrolase</fullName>
    </submittedName>
</protein>
<dbReference type="InterPro" id="IPR036412">
    <property type="entry name" value="HAD-like_sf"/>
</dbReference>
<dbReference type="SUPFAM" id="SSF56784">
    <property type="entry name" value="HAD-like"/>
    <property type="match status" value="1"/>
</dbReference>
<dbReference type="InterPro" id="IPR023214">
    <property type="entry name" value="HAD_sf"/>
</dbReference>
<dbReference type="RefSeq" id="WP_143124167.1">
    <property type="nucleotide sequence ID" value="NZ_VJMG01000011.1"/>
</dbReference>
<reference evidence="3 4" key="1">
    <citation type="submission" date="2019-07" db="EMBL/GenBank/DDBJ databases">
        <title>Ln-dependent methylotrophs.</title>
        <authorList>
            <person name="Tani A."/>
        </authorList>
    </citation>
    <scope>NUCLEOTIDE SEQUENCE [LARGE SCALE GENOMIC DNA]</scope>
    <source>
        <strain evidence="3 4">SM12</strain>
    </source>
</reference>
<sequence length="425" mass="46997">MTCASPFSGELSELLVDSTHADAALARRHLPLLMLDRAEPFRPLATGYAIYRGEAQSVSSKFLVRPVADAVIEYAIWYDWDIQHLYDLEHVWVHVTAAGDVVKVEASRHGSRRAMVRPDGSLPLEQGRPVLYSEPGKHAHWADNGEMHVKSGTLIEAMCGAFAGEQGVHLSNRFSDAGLMSASPLENRLARLKMKRTAFVPTWDFARSGDEQGGIALVPWPVLEQWIPKRVARLVGKLPQTVPHLAAVFLDCGDTLADEATEEKIPGTEIVTRADLIPGAADTVRQIAASGYRLALVADGPRKTFENILGAHGLWDCFEAHIISGDVGELKPSARMFATAADALGLSEIDRNRTVMVGNNLERDILGANRFGLISVFLAWSRRRSHKPRLRRERPRLTISHIWKLPDLLERIELSLPQTQAEQPS</sequence>
<dbReference type="Proteomes" id="UP000316801">
    <property type="component" value="Unassembled WGS sequence"/>
</dbReference>
<dbReference type="AlphaFoldDB" id="A0A549TEU6"/>
<keyword evidence="1 3" id="KW-0378">Hydrolase</keyword>
<evidence type="ECO:0000313" key="3">
    <source>
        <dbReference type="EMBL" id="TRL40822.1"/>
    </source>
</evidence>